<comment type="caution">
    <text evidence="1">The sequence shown here is derived from an EMBL/GenBank/DDBJ whole genome shotgun (WGS) entry which is preliminary data.</text>
</comment>
<dbReference type="Gene3D" id="3.10.450.620">
    <property type="entry name" value="JHP933, nucleotidyltransferase-like core domain"/>
    <property type="match status" value="1"/>
</dbReference>
<evidence type="ECO:0000313" key="1">
    <source>
        <dbReference type="EMBL" id="RFT16324.1"/>
    </source>
</evidence>
<evidence type="ECO:0008006" key="3">
    <source>
        <dbReference type="Google" id="ProtNLM"/>
    </source>
</evidence>
<organism evidence="1 2">
    <name type="scientific">Candidatus Saccharicenans subterraneus</name>
    <dbReference type="NCBI Taxonomy" id="2508984"/>
    <lineage>
        <taxon>Bacteria</taxon>
        <taxon>Candidatus Aminicenantota</taxon>
        <taxon>Candidatus Aminicenantia</taxon>
        <taxon>Candidatus Aminicenantales</taxon>
        <taxon>Candidatus Saccharicenantaceae</taxon>
        <taxon>Candidatus Saccharicenans</taxon>
    </lineage>
</organism>
<proteinExistence type="predicted"/>
<accession>A0A3E2BNN6</accession>
<reference evidence="1 2" key="1">
    <citation type="submission" date="2018-08" db="EMBL/GenBank/DDBJ databases">
        <title>Genome analysis of the thermophilic bacterium of the candidate phylum Aminicenantes from deep subsurface aquifer revealed its physiology and ecological role.</title>
        <authorList>
            <person name="Kadnikov V.V."/>
            <person name="Mardanov A.V."/>
            <person name="Beletsky A.V."/>
            <person name="Karnachuk O.V."/>
            <person name="Ravin N.V."/>
        </authorList>
    </citation>
    <scope>NUCLEOTIDE SEQUENCE [LARGE SCALE GENOMIC DNA]</scope>
    <source>
        <strain evidence="1">BY38</strain>
    </source>
</reference>
<evidence type="ECO:0000313" key="2">
    <source>
        <dbReference type="Proteomes" id="UP000257323"/>
    </source>
</evidence>
<sequence length="288" mass="33355">MNEAVRQMLGEYEIKSPGDSLWALREIIQQVALLGLWRSKFFERAAFYGGSALRIIYGIDRFSEDLDFSLLEADPAFCLADYGQALKRELLSFGFSVEVESKTKKEKTTVQSAFLKTDTREQMISVGIKPELVKQIPPNQVLKIKLEVDVTPPPGFSTEMRYLLKPIPFSVRTFTLPDMFAGKMHAVLCRQWKSRLKGRDWYDLVWFTAHHPELRLSHLEQRMRQTGHWKGSSPLDESTFRELLIGRVKSVDVEQIKREVEPFVSNPAALEVWSREFFLDIVRRIKVI</sequence>
<name>A0A3E2BNN6_9BACT</name>
<dbReference type="AlphaFoldDB" id="A0A3E2BNN6"/>
<dbReference type="EMBL" id="QUAH01000004">
    <property type="protein sequence ID" value="RFT16324.1"/>
    <property type="molecule type" value="Genomic_DNA"/>
</dbReference>
<dbReference type="Proteomes" id="UP000257323">
    <property type="component" value="Unassembled WGS sequence"/>
</dbReference>
<dbReference type="InterPro" id="IPR014942">
    <property type="entry name" value="AbiEii"/>
</dbReference>
<dbReference type="Pfam" id="PF08843">
    <property type="entry name" value="AbiEii"/>
    <property type="match status" value="1"/>
</dbReference>
<protein>
    <recommendedName>
        <fullName evidence="3">Nucleotidyl transferase AbiEii/AbiGii toxin family protein</fullName>
    </recommendedName>
</protein>
<gene>
    <name evidence="1" type="ORF">OP8BY_1928</name>
</gene>